<evidence type="ECO:0000313" key="2">
    <source>
        <dbReference type="WBParaSite" id="Smp_011640.3"/>
    </source>
</evidence>
<keyword evidence="1" id="KW-0472">Membrane</keyword>
<dbReference type="WBParaSite" id="Smp_011640.3">
    <property type="protein sequence ID" value="Smp_011640.3"/>
    <property type="gene ID" value="Smp_011640"/>
</dbReference>
<keyword evidence="1" id="KW-1133">Transmembrane helix</keyword>
<reference evidence="2" key="1">
    <citation type="submission" date="2019-11" db="UniProtKB">
        <authorList>
            <consortium name="WormBaseParasite"/>
        </authorList>
    </citation>
    <scope>IDENTIFICATION</scope>
    <source>
        <strain evidence="2">Puerto Rican</strain>
    </source>
</reference>
<organism evidence="2">
    <name type="scientific">Schistosoma mansoni</name>
    <name type="common">Blood fluke</name>
    <dbReference type="NCBI Taxonomy" id="6183"/>
    <lineage>
        <taxon>Eukaryota</taxon>
        <taxon>Metazoa</taxon>
        <taxon>Spiralia</taxon>
        <taxon>Lophotrochozoa</taxon>
        <taxon>Platyhelminthes</taxon>
        <taxon>Trematoda</taxon>
        <taxon>Digenea</taxon>
        <taxon>Strigeidida</taxon>
        <taxon>Schistosomatoidea</taxon>
        <taxon>Schistosomatidae</taxon>
        <taxon>Schistosoma</taxon>
    </lineage>
</organism>
<sequence>MGNCIFAGKKLFSQCYSHLGQSRKSSAEFDCLIGKEKYRSVKPFKEPRNMINEYMSWVCSWFIFTINLFFFLKKN</sequence>
<accession>A0A5K4E9J4</accession>
<proteinExistence type="predicted"/>
<keyword evidence="1" id="KW-0812">Transmembrane</keyword>
<feature type="transmembrane region" description="Helical" evidence="1">
    <location>
        <begin position="54"/>
        <end position="72"/>
    </location>
</feature>
<evidence type="ECO:0000256" key="1">
    <source>
        <dbReference type="SAM" id="Phobius"/>
    </source>
</evidence>
<dbReference type="InParanoid" id="A0A5K4E9J4"/>
<dbReference type="AlphaFoldDB" id="A0A5K4E9J4"/>
<name>A0A5K4E9J4_SCHMA</name>
<dbReference type="ExpressionAtlas" id="A0A5K4E9J4">
    <property type="expression patterns" value="baseline"/>
</dbReference>
<protein>
    <submittedName>
        <fullName evidence="2">Uncharacterized protein</fullName>
    </submittedName>
</protein>